<protein>
    <submittedName>
        <fullName evidence="1">Uncharacterized protein</fullName>
    </submittedName>
</protein>
<organism evidence="1 2">
    <name type="scientific">Avena sativa</name>
    <name type="common">Oat</name>
    <dbReference type="NCBI Taxonomy" id="4498"/>
    <lineage>
        <taxon>Eukaryota</taxon>
        <taxon>Viridiplantae</taxon>
        <taxon>Streptophyta</taxon>
        <taxon>Embryophyta</taxon>
        <taxon>Tracheophyta</taxon>
        <taxon>Spermatophyta</taxon>
        <taxon>Magnoliopsida</taxon>
        <taxon>Liliopsida</taxon>
        <taxon>Poales</taxon>
        <taxon>Poaceae</taxon>
        <taxon>BOP clade</taxon>
        <taxon>Pooideae</taxon>
        <taxon>Poodae</taxon>
        <taxon>Poeae</taxon>
        <taxon>Poeae Chloroplast Group 1 (Aveneae type)</taxon>
        <taxon>Aveninae</taxon>
        <taxon>Avena</taxon>
    </lineage>
</organism>
<reference evidence="1" key="2">
    <citation type="submission" date="2025-09" db="UniProtKB">
        <authorList>
            <consortium name="EnsemblPlants"/>
        </authorList>
    </citation>
    <scope>IDENTIFICATION</scope>
</reference>
<dbReference type="EnsemblPlants" id="AVESA.00010b.r2.7CG0708670.1">
    <property type="protein sequence ID" value="AVESA.00010b.r2.7CG0708670.1.CDS"/>
    <property type="gene ID" value="AVESA.00010b.r2.7CG0708670"/>
</dbReference>
<sequence>MGRFIYGGRVCFYMPSSSDNSQPPSPDPHRPLLLGDAPDEQVLLRRIRALEEGVHVRREPPPNAAAWKYFKICCRCFMVVVSIALIVWIFLARHFNLDPYLQDPYKMTVLLIFALAPVGFGFMMTQGDIETQNIHAQEEPRL</sequence>
<dbReference type="Proteomes" id="UP001732700">
    <property type="component" value="Chromosome 7C"/>
</dbReference>
<proteinExistence type="predicted"/>
<evidence type="ECO:0000313" key="1">
    <source>
        <dbReference type="EnsemblPlants" id="AVESA.00010b.r2.7CG0708670.1.CDS"/>
    </source>
</evidence>
<name>A0ACD6A6D5_AVESA</name>
<accession>A0ACD6A6D5</accession>
<reference evidence="1" key="1">
    <citation type="submission" date="2021-05" db="EMBL/GenBank/DDBJ databases">
        <authorList>
            <person name="Scholz U."/>
            <person name="Mascher M."/>
            <person name="Fiebig A."/>
        </authorList>
    </citation>
    <scope>NUCLEOTIDE SEQUENCE [LARGE SCALE GENOMIC DNA]</scope>
</reference>
<keyword evidence="2" id="KW-1185">Reference proteome</keyword>
<evidence type="ECO:0000313" key="2">
    <source>
        <dbReference type="Proteomes" id="UP001732700"/>
    </source>
</evidence>